<sequence length="367" mass="42257">MKKVLVLANHILGIYSFRRELVQRLLDEGYEVLIAAPSHEKMSYFKQVGCKCIETPIRRRGANPITDFKLILNYYEIIKENKPHLVLTYTIKPNVYGGFVSRFLRIPYIANVTGVGTSIENKGFIRKISLELYRIGLKRAKCVFFQNEHNRSFFYNNDIVIGKTKLIPGSGVNLLHHTLEEYPSNDRVIKFLFIGRMMKDKGINELLIAASKVKEIYPNVQFDLIGRIEDDFNNLLKEYENNEIIKYHGRQNNVHSFIKDCHAVINPSYHEGMSNVLLESASTGRPVLASKIPGCRETFEEGVSGFGFEVRNADDLVETIIKFIRLPYVKKKMMGIAGRKKIEKEFDRNIVIDAYMHEINKVTGWGK</sequence>
<dbReference type="Pfam" id="PF13477">
    <property type="entry name" value="Glyco_trans_4_2"/>
    <property type="match status" value="1"/>
</dbReference>
<dbReference type="Pfam" id="PF00534">
    <property type="entry name" value="Glycos_transf_1"/>
    <property type="match status" value="1"/>
</dbReference>
<dbReference type="GO" id="GO:0016757">
    <property type="term" value="F:glycosyltransferase activity"/>
    <property type="evidence" value="ECO:0007669"/>
    <property type="project" value="InterPro"/>
</dbReference>
<protein>
    <submittedName>
        <fullName evidence="3">Galacturonosyltransferase</fullName>
    </submittedName>
</protein>
<keyword evidence="4" id="KW-1185">Reference proteome</keyword>
<proteinExistence type="predicted"/>
<keyword evidence="3" id="KW-0808">Transferase</keyword>
<evidence type="ECO:0000313" key="3">
    <source>
        <dbReference type="EMBL" id="SFE55407.1"/>
    </source>
</evidence>
<dbReference type="SUPFAM" id="SSF53756">
    <property type="entry name" value="UDP-Glycosyltransferase/glycogen phosphorylase"/>
    <property type="match status" value="1"/>
</dbReference>
<organism evidence="3 4">
    <name type="scientific">Alteribacillus iranensis</name>
    <dbReference type="NCBI Taxonomy" id="930128"/>
    <lineage>
        <taxon>Bacteria</taxon>
        <taxon>Bacillati</taxon>
        <taxon>Bacillota</taxon>
        <taxon>Bacilli</taxon>
        <taxon>Bacillales</taxon>
        <taxon>Bacillaceae</taxon>
        <taxon>Alteribacillus</taxon>
    </lineage>
</organism>
<accession>A0A1I2BHJ1</accession>
<evidence type="ECO:0000313" key="4">
    <source>
        <dbReference type="Proteomes" id="UP000199516"/>
    </source>
</evidence>
<gene>
    <name evidence="3" type="ORF">SAMN05192532_102296</name>
</gene>
<dbReference type="CDD" id="cd03808">
    <property type="entry name" value="GT4_CapM-like"/>
    <property type="match status" value="1"/>
</dbReference>
<name>A0A1I2BHJ1_9BACI</name>
<dbReference type="AlphaFoldDB" id="A0A1I2BHJ1"/>
<dbReference type="RefSeq" id="WP_091658661.1">
    <property type="nucleotide sequence ID" value="NZ_FONT01000002.1"/>
</dbReference>
<dbReference type="InterPro" id="IPR001296">
    <property type="entry name" value="Glyco_trans_1"/>
</dbReference>
<dbReference type="EMBL" id="FONT01000002">
    <property type="protein sequence ID" value="SFE55407.1"/>
    <property type="molecule type" value="Genomic_DNA"/>
</dbReference>
<dbReference type="STRING" id="930128.SAMN05192532_102296"/>
<dbReference type="InterPro" id="IPR028098">
    <property type="entry name" value="Glyco_trans_4-like_N"/>
</dbReference>
<dbReference type="PANTHER" id="PTHR12526:SF638">
    <property type="entry name" value="SPORE COAT PROTEIN SA"/>
    <property type="match status" value="1"/>
</dbReference>
<dbReference type="OrthoDB" id="9806653at2"/>
<dbReference type="Gene3D" id="3.40.50.2000">
    <property type="entry name" value="Glycogen Phosphorylase B"/>
    <property type="match status" value="2"/>
</dbReference>
<evidence type="ECO:0000259" key="2">
    <source>
        <dbReference type="Pfam" id="PF13477"/>
    </source>
</evidence>
<feature type="domain" description="Glycosyl transferase family 1" evidence="1">
    <location>
        <begin position="182"/>
        <end position="340"/>
    </location>
</feature>
<evidence type="ECO:0000259" key="1">
    <source>
        <dbReference type="Pfam" id="PF00534"/>
    </source>
</evidence>
<dbReference type="Proteomes" id="UP000199516">
    <property type="component" value="Unassembled WGS sequence"/>
</dbReference>
<feature type="domain" description="Glycosyltransferase subfamily 4-like N-terminal" evidence="2">
    <location>
        <begin position="3"/>
        <end position="147"/>
    </location>
</feature>
<reference evidence="3 4" key="1">
    <citation type="submission" date="2016-10" db="EMBL/GenBank/DDBJ databases">
        <authorList>
            <person name="de Groot N.N."/>
        </authorList>
    </citation>
    <scope>NUCLEOTIDE SEQUENCE [LARGE SCALE GENOMIC DNA]</scope>
    <source>
        <strain evidence="3 4">DSM 23995</strain>
    </source>
</reference>
<dbReference type="PANTHER" id="PTHR12526">
    <property type="entry name" value="GLYCOSYLTRANSFERASE"/>
    <property type="match status" value="1"/>
</dbReference>